<organism evidence="3">
    <name type="scientific">bioreactor metagenome</name>
    <dbReference type="NCBI Taxonomy" id="1076179"/>
    <lineage>
        <taxon>unclassified sequences</taxon>
        <taxon>metagenomes</taxon>
        <taxon>ecological metagenomes</taxon>
    </lineage>
</organism>
<evidence type="ECO:0000313" key="3">
    <source>
        <dbReference type="EMBL" id="MPL57313.1"/>
    </source>
</evidence>
<accession>A0A644SRQ9</accession>
<proteinExistence type="predicted"/>
<sequence length="53" mass="5494">MSSKWTFIGGILAGIAGVFTAAAISVELEGRKSGSRNALDEPEKLALPESEGM</sequence>
<evidence type="ECO:0000256" key="1">
    <source>
        <dbReference type="SAM" id="MobiDB-lite"/>
    </source>
</evidence>
<reference evidence="3" key="1">
    <citation type="submission" date="2019-08" db="EMBL/GenBank/DDBJ databases">
        <authorList>
            <person name="Kucharzyk K."/>
            <person name="Murdoch R.W."/>
            <person name="Higgins S."/>
            <person name="Loffler F."/>
        </authorList>
    </citation>
    <scope>NUCLEOTIDE SEQUENCE</scope>
</reference>
<comment type="caution">
    <text evidence="3">The sequence shown here is derived from an EMBL/GenBank/DDBJ whole genome shotgun (WGS) entry which is preliminary data.</text>
</comment>
<keyword evidence="2" id="KW-0472">Membrane</keyword>
<evidence type="ECO:0000256" key="2">
    <source>
        <dbReference type="SAM" id="Phobius"/>
    </source>
</evidence>
<feature type="region of interest" description="Disordered" evidence="1">
    <location>
        <begin position="31"/>
        <end position="53"/>
    </location>
</feature>
<keyword evidence="2" id="KW-0812">Transmembrane</keyword>
<gene>
    <name evidence="3" type="ORF">SDC9_02814</name>
</gene>
<feature type="transmembrane region" description="Helical" evidence="2">
    <location>
        <begin position="6"/>
        <end position="26"/>
    </location>
</feature>
<keyword evidence="2" id="KW-1133">Transmembrane helix</keyword>
<dbReference type="EMBL" id="VSSQ01000004">
    <property type="protein sequence ID" value="MPL57313.1"/>
    <property type="molecule type" value="Genomic_DNA"/>
</dbReference>
<feature type="compositionally biased region" description="Basic and acidic residues" evidence="1">
    <location>
        <begin position="31"/>
        <end position="46"/>
    </location>
</feature>
<protein>
    <submittedName>
        <fullName evidence="3">Uncharacterized protein</fullName>
    </submittedName>
</protein>
<dbReference type="AlphaFoldDB" id="A0A644SRQ9"/>
<name>A0A644SRQ9_9ZZZZ</name>